<dbReference type="Pfam" id="PF00534">
    <property type="entry name" value="Glycos_transf_1"/>
    <property type="match status" value="1"/>
</dbReference>
<dbReference type="OrthoDB" id="9797829at2"/>
<reference evidence="2 3" key="1">
    <citation type="journal article" date="2011" name="J. Bacteriol.">
        <title>Draft genome sequence of the anoxygenic filamentous phototrophic bacterium Oscillochloris trichoides subsp. DG-6.</title>
        <authorList>
            <person name="Kuznetsov B.B."/>
            <person name="Ivanovsky R.N."/>
            <person name="Keppen O.I."/>
            <person name="Sukhacheva M.V."/>
            <person name="Bumazhkin B.K."/>
            <person name="Patutina E.O."/>
            <person name="Beletsky A.V."/>
            <person name="Mardanov A.V."/>
            <person name="Baslerov R.V."/>
            <person name="Panteleeva A.N."/>
            <person name="Kolganova T.V."/>
            <person name="Ravin N.V."/>
            <person name="Skryabin K.G."/>
        </authorList>
    </citation>
    <scope>NUCLEOTIDE SEQUENCE [LARGE SCALE GENOMIC DNA]</scope>
    <source>
        <strain evidence="2 3">DG-6</strain>
    </source>
</reference>
<evidence type="ECO:0000313" key="2">
    <source>
        <dbReference type="EMBL" id="EFO81553.1"/>
    </source>
</evidence>
<keyword evidence="3" id="KW-1185">Reference proteome</keyword>
<feature type="domain" description="Glycosyl transferase family 1" evidence="1">
    <location>
        <begin position="214"/>
        <end position="376"/>
    </location>
</feature>
<organism evidence="2 3">
    <name type="scientific">Oscillochloris trichoides DG-6</name>
    <dbReference type="NCBI Taxonomy" id="765420"/>
    <lineage>
        <taxon>Bacteria</taxon>
        <taxon>Bacillati</taxon>
        <taxon>Chloroflexota</taxon>
        <taxon>Chloroflexia</taxon>
        <taxon>Chloroflexales</taxon>
        <taxon>Chloroflexineae</taxon>
        <taxon>Oscillochloridaceae</taxon>
        <taxon>Oscillochloris</taxon>
    </lineage>
</organism>
<evidence type="ECO:0000259" key="1">
    <source>
        <dbReference type="Pfam" id="PF00534"/>
    </source>
</evidence>
<comment type="caution">
    <text evidence="2">The sequence shown here is derived from an EMBL/GenBank/DDBJ whole genome shotgun (WGS) entry which is preliminary data.</text>
</comment>
<keyword evidence="2" id="KW-0808">Transferase</keyword>
<protein>
    <submittedName>
        <fullName evidence="2">Glycosyl transferase group 1</fullName>
    </submittedName>
</protein>
<dbReference type="STRING" id="765420.OSCT_0569"/>
<dbReference type="InterPro" id="IPR001296">
    <property type="entry name" value="Glyco_trans_1"/>
</dbReference>
<evidence type="ECO:0000313" key="3">
    <source>
        <dbReference type="Proteomes" id="UP000054010"/>
    </source>
</evidence>
<dbReference type="Gene3D" id="3.40.50.2000">
    <property type="entry name" value="Glycogen Phosphorylase B"/>
    <property type="match status" value="1"/>
</dbReference>
<gene>
    <name evidence="2" type="ORF">OSCT_0569</name>
</gene>
<dbReference type="AlphaFoldDB" id="E1IB68"/>
<dbReference type="SUPFAM" id="SSF53756">
    <property type="entry name" value="UDP-Glycosyltransferase/glycogen phosphorylase"/>
    <property type="match status" value="1"/>
</dbReference>
<dbReference type="eggNOG" id="COG0438">
    <property type="taxonomic scope" value="Bacteria"/>
</dbReference>
<dbReference type="CDD" id="cd03801">
    <property type="entry name" value="GT4_PimA-like"/>
    <property type="match status" value="1"/>
</dbReference>
<name>E1IB68_9CHLR</name>
<dbReference type="PANTHER" id="PTHR12526">
    <property type="entry name" value="GLYCOSYLTRANSFERASE"/>
    <property type="match status" value="1"/>
</dbReference>
<dbReference type="HOGENOM" id="CLU_043949_0_0_0"/>
<proteinExistence type="predicted"/>
<sequence>MADTPRPPRIAYCSPVNPAASGISDYSEELLPYLGQYAEITLFVEDGLKPSNPLLTQHLEVLPLRRLASELRRRPYDGIVYHMGNSPAHAGIWRAAQRMPGVVVLHEWVLHHFMLWYAANVQRDVQIYVRAMRERYGEAGDHMAQLMIRSRFSDAAFNFACCEPVIAAARGLIAHSQYVVERAAALRPELPAALVPMGVPLPPAIPRAAARSLLGLPDTAVVLASFGHINAWKRIEPALRALRSLRAAGHDARYILVGSVSPNYDLAGLIGRMGLNDAVTITGYVPRAQFEAYVAAADLCINLRYPTAGETSASLLRLLGAGRPTLVSAVGSFAELPAGVAAQVDVEAAESDLLLAYCNLLLERRDLAEALGAQARAYVAREHTLEAAALGYARFLARLYGWPVLRRLHERPLWELEAATPPEPTAPAPAPPPASPLVRATGQALAEMGLDASHTSLLQHVAERIGEIESHTPT</sequence>
<dbReference type="GO" id="GO:0016757">
    <property type="term" value="F:glycosyltransferase activity"/>
    <property type="evidence" value="ECO:0007669"/>
    <property type="project" value="InterPro"/>
</dbReference>
<dbReference type="EMBL" id="ADVR01000010">
    <property type="protein sequence ID" value="EFO81553.1"/>
    <property type="molecule type" value="Genomic_DNA"/>
</dbReference>
<accession>E1IB68</accession>
<dbReference type="PANTHER" id="PTHR12526:SF636">
    <property type="entry name" value="BLL3647 PROTEIN"/>
    <property type="match status" value="1"/>
</dbReference>
<dbReference type="Proteomes" id="UP000054010">
    <property type="component" value="Unassembled WGS sequence"/>
</dbReference>